<gene>
    <name evidence="2" type="ORF">METZ01_LOCUS277870</name>
</gene>
<proteinExistence type="predicted"/>
<organism evidence="2">
    <name type="scientific">marine metagenome</name>
    <dbReference type="NCBI Taxonomy" id="408172"/>
    <lineage>
        <taxon>unclassified sequences</taxon>
        <taxon>metagenomes</taxon>
        <taxon>ecological metagenomes</taxon>
    </lineage>
</organism>
<feature type="domain" description="Histidine-specific methyltransferase SAM-dependent" evidence="1">
    <location>
        <begin position="49"/>
        <end position="81"/>
    </location>
</feature>
<evidence type="ECO:0000259" key="1">
    <source>
        <dbReference type="Pfam" id="PF10017"/>
    </source>
</evidence>
<dbReference type="EMBL" id="UINC01081302">
    <property type="protein sequence ID" value="SVC25016.1"/>
    <property type="molecule type" value="Genomic_DNA"/>
</dbReference>
<protein>
    <recommendedName>
        <fullName evidence="1">Histidine-specific methyltransferase SAM-dependent domain-containing protein</fullName>
    </recommendedName>
</protein>
<sequence length="81" mass="9540">MPKGLYLVKILVHFMSLKTLQKELGYTKYILGERLSYYEPSKNISQKTFAQELSQGIRQKQKSISPKFFYDEKGSQLFEKI</sequence>
<evidence type="ECO:0000313" key="2">
    <source>
        <dbReference type="EMBL" id="SVC25016.1"/>
    </source>
</evidence>
<dbReference type="InterPro" id="IPR019257">
    <property type="entry name" value="MeTrfase_dom"/>
</dbReference>
<accession>A0A382KLF1</accession>
<reference evidence="2" key="1">
    <citation type="submission" date="2018-05" db="EMBL/GenBank/DDBJ databases">
        <authorList>
            <person name="Lanie J.A."/>
            <person name="Ng W.-L."/>
            <person name="Kazmierczak K.M."/>
            <person name="Andrzejewski T.M."/>
            <person name="Davidsen T.M."/>
            <person name="Wayne K.J."/>
            <person name="Tettelin H."/>
            <person name="Glass J.I."/>
            <person name="Rusch D."/>
            <person name="Podicherti R."/>
            <person name="Tsui H.-C.T."/>
            <person name="Winkler M.E."/>
        </authorList>
    </citation>
    <scope>NUCLEOTIDE SEQUENCE</scope>
</reference>
<feature type="non-terminal residue" evidence="2">
    <location>
        <position position="81"/>
    </location>
</feature>
<dbReference type="AlphaFoldDB" id="A0A382KLF1"/>
<dbReference type="Pfam" id="PF10017">
    <property type="entry name" value="Methyltransf_33"/>
    <property type="match status" value="1"/>
</dbReference>
<name>A0A382KLF1_9ZZZZ</name>